<dbReference type="AlphaFoldDB" id="A0A0F9E3Q7"/>
<protein>
    <submittedName>
        <fullName evidence="1">Uncharacterized protein</fullName>
    </submittedName>
</protein>
<comment type="caution">
    <text evidence="1">The sequence shown here is derived from an EMBL/GenBank/DDBJ whole genome shotgun (WGS) entry which is preliminary data.</text>
</comment>
<accession>A0A0F9E3Q7</accession>
<organism evidence="1">
    <name type="scientific">marine sediment metagenome</name>
    <dbReference type="NCBI Taxonomy" id="412755"/>
    <lineage>
        <taxon>unclassified sequences</taxon>
        <taxon>metagenomes</taxon>
        <taxon>ecological metagenomes</taxon>
    </lineage>
</organism>
<name>A0A0F9E3Q7_9ZZZZ</name>
<evidence type="ECO:0000313" key="1">
    <source>
        <dbReference type="EMBL" id="KKL60751.1"/>
    </source>
</evidence>
<proteinExistence type="predicted"/>
<feature type="non-terminal residue" evidence="1">
    <location>
        <position position="26"/>
    </location>
</feature>
<sequence length="26" mass="2871">MGCFGNKLKGERMKLNMTKPLGACLE</sequence>
<reference evidence="1" key="1">
    <citation type="journal article" date="2015" name="Nature">
        <title>Complex archaea that bridge the gap between prokaryotes and eukaryotes.</title>
        <authorList>
            <person name="Spang A."/>
            <person name="Saw J.H."/>
            <person name="Jorgensen S.L."/>
            <person name="Zaremba-Niedzwiedzka K."/>
            <person name="Martijn J."/>
            <person name="Lind A.E."/>
            <person name="van Eijk R."/>
            <person name="Schleper C."/>
            <person name="Guy L."/>
            <person name="Ettema T.J."/>
        </authorList>
    </citation>
    <scope>NUCLEOTIDE SEQUENCE</scope>
</reference>
<dbReference type="EMBL" id="LAZR01029046">
    <property type="protein sequence ID" value="KKL60751.1"/>
    <property type="molecule type" value="Genomic_DNA"/>
</dbReference>
<gene>
    <name evidence="1" type="ORF">LCGC14_2202220</name>
</gene>